<evidence type="ECO:0000256" key="4">
    <source>
        <dbReference type="ARBA" id="ARBA00023136"/>
    </source>
</evidence>
<dbReference type="PANTHER" id="PTHR43847">
    <property type="entry name" value="BLL3993 PROTEIN"/>
    <property type="match status" value="1"/>
</dbReference>
<feature type="transmembrane region" description="Helical" evidence="5">
    <location>
        <begin position="130"/>
        <end position="160"/>
    </location>
</feature>
<comment type="caution">
    <text evidence="6">The sequence shown here is derived from an EMBL/GenBank/DDBJ whole genome shotgun (WGS) entry which is preliminary data.</text>
</comment>
<gene>
    <name evidence="6" type="ORF">GXY80_14335</name>
</gene>
<reference evidence="6" key="2">
    <citation type="submission" date="2020-01" db="EMBL/GenBank/DDBJ databases">
        <authorList>
            <person name="Campanaro S."/>
        </authorList>
    </citation>
    <scope>NUCLEOTIDE SEQUENCE</scope>
    <source>
        <strain evidence="6">AS06rmzACSIP_7</strain>
    </source>
</reference>
<evidence type="ECO:0000256" key="3">
    <source>
        <dbReference type="ARBA" id="ARBA00022989"/>
    </source>
</evidence>
<protein>
    <submittedName>
        <fullName evidence="6">Isoprenylcysteine carboxylmethyltransferase family protein</fullName>
    </submittedName>
</protein>
<dbReference type="Proteomes" id="UP000777265">
    <property type="component" value="Unassembled WGS sequence"/>
</dbReference>
<feature type="transmembrane region" description="Helical" evidence="5">
    <location>
        <begin position="35"/>
        <end position="54"/>
    </location>
</feature>
<reference evidence="6" key="1">
    <citation type="journal article" date="2020" name="Biotechnol. Biofuels">
        <title>New insights from the biogas microbiome by comprehensive genome-resolved metagenomics of nearly 1600 species originating from multiple anaerobic digesters.</title>
        <authorList>
            <person name="Campanaro S."/>
            <person name="Treu L."/>
            <person name="Rodriguez-R L.M."/>
            <person name="Kovalovszki A."/>
            <person name="Ziels R.M."/>
            <person name="Maus I."/>
            <person name="Zhu X."/>
            <person name="Kougias P.G."/>
            <person name="Basile A."/>
            <person name="Luo G."/>
            <person name="Schluter A."/>
            <person name="Konstantinidis K.T."/>
            <person name="Angelidaki I."/>
        </authorList>
    </citation>
    <scope>NUCLEOTIDE SEQUENCE</scope>
    <source>
        <strain evidence="6">AS06rmzACSIP_7</strain>
    </source>
</reference>
<evidence type="ECO:0000256" key="2">
    <source>
        <dbReference type="ARBA" id="ARBA00022692"/>
    </source>
</evidence>
<feature type="transmembrane region" description="Helical" evidence="5">
    <location>
        <begin position="66"/>
        <end position="88"/>
    </location>
</feature>
<proteinExistence type="predicted"/>
<accession>A0A971M7H6</accession>
<evidence type="ECO:0000256" key="1">
    <source>
        <dbReference type="ARBA" id="ARBA00004127"/>
    </source>
</evidence>
<feature type="transmembrane region" description="Helical" evidence="5">
    <location>
        <begin position="6"/>
        <end position="23"/>
    </location>
</feature>
<keyword evidence="4 5" id="KW-0472">Membrane</keyword>
<dbReference type="Gene3D" id="1.20.120.1630">
    <property type="match status" value="1"/>
</dbReference>
<evidence type="ECO:0000313" key="7">
    <source>
        <dbReference type="Proteomes" id="UP000777265"/>
    </source>
</evidence>
<dbReference type="PANTHER" id="PTHR43847:SF1">
    <property type="entry name" value="BLL3993 PROTEIN"/>
    <property type="match status" value="1"/>
</dbReference>
<comment type="subcellular location">
    <subcellularLocation>
        <location evidence="1">Endomembrane system</location>
        <topology evidence="1">Multi-pass membrane protein</topology>
    </subcellularLocation>
</comment>
<name>A0A971M7H6_9BACT</name>
<dbReference type="EMBL" id="JAAYEE010000275">
    <property type="protein sequence ID" value="NLW36636.1"/>
    <property type="molecule type" value="Genomic_DNA"/>
</dbReference>
<dbReference type="GO" id="GO:0012505">
    <property type="term" value="C:endomembrane system"/>
    <property type="evidence" value="ECO:0007669"/>
    <property type="project" value="UniProtKB-SubCell"/>
</dbReference>
<dbReference type="AlphaFoldDB" id="A0A971M7H6"/>
<organism evidence="6 7">
    <name type="scientific">Syntrophorhabdus aromaticivorans</name>
    <dbReference type="NCBI Taxonomy" id="328301"/>
    <lineage>
        <taxon>Bacteria</taxon>
        <taxon>Pseudomonadati</taxon>
        <taxon>Thermodesulfobacteriota</taxon>
        <taxon>Syntrophorhabdia</taxon>
        <taxon>Syntrophorhabdales</taxon>
        <taxon>Syntrophorhabdaceae</taxon>
        <taxon>Syntrophorhabdus</taxon>
    </lineage>
</organism>
<sequence length="198" mass="22238">MPDFITLVLIMLWPVIPIWWIPVHRAKRFVRKLGFSVYLVALVVWLPVALLTYTCKDLIFGFRMNIPVVVSFAGAFLFLFGGFVQLWVAKLLTIRGITGTMEIRDEAQGEPITRGPFAVVRHPTYLSHGLMLFGTFLWTGIIVAGLIALADLAVVSVIIIPLEEKELLIRFGESYKSYMEKVPGLLPGIKIPTRQKGP</sequence>
<evidence type="ECO:0000313" key="6">
    <source>
        <dbReference type="EMBL" id="NLW36636.1"/>
    </source>
</evidence>
<dbReference type="Pfam" id="PF04191">
    <property type="entry name" value="PEMT"/>
    <property type="match status" value="1"/>
</dbReference>
<dbReference type="InterPro" id="IPR007318">
    <property type="entry name" value="Phopholipid_MeTrfase"/>
</dbReference>
<keyword evidence="2 5" id="KW-0812">Transmembrane</keyword>
<evidence type="ECO:0000256" key="5">
    <source>
        <dbReference type="SAM" id="Phobius"/>
    </source>
</evidence>
<keyword evidence="3 5" id="KW-1133">Transmembrane helix</keyword>
<dbReference type="InterPro" id="IPR052527">
    <property type="entry name" value="Metal_cation-efflux_comp"/>
</dbReference>